<dbReference type="RefSeq" id="WP_268236786.1">
    <property type="nucleotide sequence ID" value="NZ_BMLP01000003.1"/>
</dbReference>
<gene>
    <name evidence="6" type="ORF">GCM10010991_21750</name>
</gene>
<keyword evidence="1" id="KW-0805">Transcription regulation</keyword>
<protein>
    <recommendedName>
        <fullName evidence="5">HTH tetR-type domain-containing protein</fullName>
    </recommendedName>
</protein>
<dbReference type="Pfam" id="PF00440">
    <property type="entry name" value="TetR_N"/>
    <property type="match status" value="1"/>
</dbReference>
<evidence type="ECO:0000256" key="3">
    <source>
        <dbReference type="ARBA" id="ARBA00023163"/>
    </source>
</evidence>
<evidence type="ECO:0000313" key="6">
    <source>
        <dbReference type="EMBL" id="GGO33031.1"/>
    </source>
</evidence>
<dbReference type="PRINTS" id="PR00455">
    <property type="entry name" value="HTHTETR"/>
</dbReference>
<feature type="domain" description="HTH tetR-type" evidence="5">
    <location>
        <begin position="1"/>
        <end position="55"/>
    </location>
</feature>
<dbReference type="InterPro" id="IPR001647">
    <property type="entry name" value="HTH_TetR"/>
</dbReference>
<evidence type="ECO:0000313" key="7">
    <source>
        <dbReference type="Proteomes" id="UP000598196"/>
    </source>
</evidence>
<evidence type="ECO:0000256" key="1">
    <source>
        <dbReference type="ARBA" id="ARBA00023015"/>
    </source>
</evidence>
<evidence type="ECO:0000256" key="2">
    <source>
        <dbReference type="ARBA" id="ARBA00023125"/>
    </source>
</evidence>
<reference evidence="6 7" key="1">
    <citation type="journal article" date="2014" name="Int. J. Syst. Evol. Microbiol.">
        <title>Complete genome sequence of Corynebacterium casei LMG S-19264T (=DSM 44701T), isolated from a smear-ripened cheese.</title>
        <authorList>
            <consortium name="US DOE Joint Genome Institute (JGI-PGF)"/>
            <person name="Walter F."/>
            <person name="Albersmeier A."/>
            <person name="Kalinowski J."/>
            <person name="Ruckert C."/>
        </authorList>
    </citation>
    <scope>NUCLEOTIDE SEQUENCE [LARGE SCALE GENOMIC DNA]</scope>
    <source>
        <strain evidence="6 7">CGMCC 1.7029</strain>
    </source>
</reference>
<sequence>MLSDALRLLDTQGVEGFTMRSLAHSLGVTPMTIYHHFGDRDALIAAMADRVYGAVTEPTEGPPLQRVDALLRSYHATVQLHPGLTLLIFRHPTASPEQARRITEHLTRLLLATGLGERRTSIWVGILVDFTHGAAVAAALAGRATPEHSSDDAEFGAALKELLAVIG</sequence>
<dbReference type="InterPro" id="IPR050109">
    <property type="entry name" value="HTH-type_TetR-like_transc_reg"/>
</dbReference>
<dbReference type="PANTHER" id="PTHR30055">
    <property type="entry name" value="HTH-TYPE TRANSCRIPTIONAL REGULATOR RUTR"/>
    <property type="match status" value="1"/>
</dbReference>
<feature type="DNA-binding region" description="H-T-H motif" evidence="4">
    <location>
        <begin position="18"/>
        <end position="37"/>
    </location>
</feature>
<dbReference type="AlphaFoldDB" id="A0A918DCR8"/>
<dbReference type="GO" id="GO:0003700">
    <property type="term" value="F:DNA-binding transcription factor activity"/>
    <property type="evidence" value="ECO:0007669"/>
    <property type="project" value="TreeGrafter"/>
</dbReference>
<evidence type="ECO:0000259" key="5">
    <source>
        <dbReference type="PROSITE" id="PS50977"/>
    </source>
</evidence>
<dbReference type="Gene3D" id="1.10.357.10">
    <property type="entry name" value="Tetracycline Repressor, domain 2"/>
    <property type="match status" value="1"/>
</dbReference>
<keyword evidence="2 4" id="KW-0238">DNA-binding</keyword>
<keyword evidence="7" id="KW-1185">Reference proteome</keyword>
<dbReference type="InterPro" id="IPR009057">
    <property type="entry name" value="Homeodomain-like_sf"/>
</dbReference>
<dbReference type="Proteomes" id="UP000598196">
    <property type="component" value="Unassembled WGS sequence"/>
</dbReference>
<organism evidence="6 7">
    <name type="scientific">Gemmobacter aquaticus</name>
    <dbReference type="NCBI Taxonomy" id="490185"/>
    <lineage>
        <taxon>Bacteria</taxon>
        <taxon>Pseudomonadati</taxon>
        <taxon>Pseudomonadota</taxon>
        <taxon>Alphaproteobacteria</taxon>
        <taxon>Rhodobacterales</taxon>
        <taxon>Paracoccaceae</taxon>
        <taxon>Gemmobacter</taxon>
    </lineage>
</organism>
<dbReference type="SUPFAM" id="SSF46689">
    <property type="entry name" value="Homeodomain-like"/>
    <property type="match status" value="1"/>
</dbReference>
<accession>A0A918DCR8</accession>
<keyword evidence="3" id="KW-0804">Transcription</keyword>
<dbReference type="EMBL" id="BMLP01000003">
    <property type="protein sequence ID" value="GGO33031.1"/>
    <property type="molecule type" value="Genomic_DNA"/>
</dbReference>
<name>A0A918DCR8_9RHOB</name>
<comment type="caution">
    <text evidence="6">The sequence shown here is derived from an EMBL/GenBank/DDBJ whole genome shotgun (WGS) entry which is preliminary data.</text>
</comment>
<proteinExistence type="predicted"/>
<dbReference type="InterPro" id="IPR036271">
    <property type="entry name" value="Tet_transcr_reg_TetR-rel_C_sf"/>
</dbReference>
<evidence type="ECO:0000256" key="4">
    <source>
        <dbReference type="PROSITE-ProRule" id="PRU00335"/>
    </source>
</evidence>
<dbReference type="PROSITE" id="PS50977">
    <property type="entry name" value="HTH_TETR_2"/>
    <property type="match status" value="1"/>
</dbReference>
<dbReference type="GO" id="GO:0000976">
    <property type="term" value="F:transcription cis-regulatory region binding"/>
    <property type="evidence" value="ECO:0007669"/>
    <property type="project" value="TreeGrafter"/>
</dbReference>
<dbReference type="PANTHER" id="PTHR30055:SF234">
    <property type="entry name" value="HTH-TYPE TRANSCRIPTIONAL REGULATOR BETI"/>
    <property type="match status" value="1"/>
</dbReference>
<dbReference type="SUPFAM" id="SSF48498">
    <property type="entry name" value="Tetracyclin repressor-like, C-terminal domain"/>
    <property type="match status" value="1"/>
</dbReference>